<protein>
    <recommendedName>
        <fullName evidence="4">Dolichyl-phosphate-mannose-protein mannosyltransferase</fullName>
    </recommendedName>
</protein>
<dbReference type="RefSeq" id="WP_245788217.1">
    <property type="nucleotide sequence ID" value="NZ_FOKG01000003.1"/>
</dbReference>
<keyword evidence="3" id="KW-1185">Reference proteome</keyword>
<feature type="transmembrane region" description="Helical" evidence="1">
    <location>
        <begin position="121"/>
        <end position="139"/>
    </location>
</feature>
<gene>
    <name evidence="2" type="ORF">SAMN05216266_103336</name>
</gene>
<dbReference type="AlphaFoldDB" id="A0A1I0XQJ4"/>
<organism evidence="2 3">
    <name type="scientific">Amycolatopsis marina</name>
    <dbReference type="NCBI Taxonomy" id="490629"/>
    <lineage>
        <taxon>Bacteria</taxon>
        <taxon>Bacillati</taxon>
        <taxon>Actinomycetota</taxon>
        <taxon>Actinomycetes</taxon>
        <taxon>Pseudonocardiales</taxon>
        <taxon>Pseudonocardiaceae</taxon>
        <taxon>Amycolatopsis</taxon>
    </lineage>
</organism>
<evidence type="ECO:0000313" key="2">
    <source>
        <dbReference type="EMBL" id="SFB02213.1"/>
    </source>
</evidence>
<evidence type="ECO:0000313" key="3">
    <source>
        <dbReference type="Proteomes" id="UP000243799"/>
    </source>
</evidence>
<feature type="transmembrane region" description="Helical" evidence="1">
    <location>
        <begin position="273"/>
        <end position="292"/>
    </location>
</feature>
<evidence type="ECO:0000256" key="1">
    <source>
        <dbReference type="SAM" id="Phobius"/>
    </source>
</evidence>
<keyword evidence="1" id="KW-0472">Membrane</keyword>
<reference evidence="3" key="1">
    <citation type="submission" date="2016-10" db="EMBL/GenBank/DDBJ databases">
        <authorList>
            <person name="Varghese N."/>
            <person name="Submissions S."/>
        </authorList>
    </citation>
    <scope>NUCLEOTIDE SEQUENCE [LARGE SCALE GENOMIC DNA]</scope>
    <source>
        <strain evidence="3">CGMCC 4.3568</strain>
    </source>
</reference>
<accession>A0A1I0XQJ4</accession>
<proteinExistence type="predicted"/>
<feature type="transmembrane region" description="Helical" evidence="1">
    <location>
        <begin position="377"/>
        <end position="397"/>
    </location>
</feature>
<keyword evidence="1" id="KW-1133">Transmembrane helix</keyword>
<dbReference type="Proteomes" id="UP000243799">
    <property type="component" value="Unassembled WGS sequence"/>
</dbReference>
<name>A0A1I0XQJ4_9PSEU</name>
<feature type="transmembrane region" description="Helical" evidence="1">
    <location>
        <begin position="409"/>
        <end position="429"/>
    </location>
</feature>
<dbReference type="EMBL" id="FOKG01000003">
    <property type="protein sequence ID" value="SFB02213.1"/>
    <property type="molecule type" value="Genomic_DNA"/>
</dbReference>
<feature type="transmembrane region" description="Helical" evidence="1">
    <location>
        <begin position="90"/>
        <end position="114"/>
    </location>
</feature>
<feature type="transmembrane region" description="Helical" evidence="1">
    <location>
        <begin position="304"/>
        <end position="323"/>
    </location>
</feature>
<feature type="transmembrane region" description="Helical" evidence="1">
    <location>
        <begin position="18"/>
        <end position="38"/>
    </location>
</feature>
<keyword evidence="1" id="KW-0812">Transmembrane</keyword>
<evidence type="ECO:0008006" key="4">
    <source>
        <dbReference type="Google" id="ProtNLM"/>
    </source>
</evidence>
<feature type="transmembrane region" description="Helical" evidence="1">
    <location>
        <begin position="223"/>
        <end position="246"/>
    </location>
</feature>
<sequence>MSADLLVSTHSSRKRRTWVLLAHFGWIGLLALAVNLRVGRFGFSPTDQGFILGTSWRLLNGEIPHRDIISARPLGSPLLHTFDFLLPGPLFFMSNLVSMVQIVLLTIGFAALVIRRSLLRWGPLLTGLVAAASVINLHTHGLTAWHTVDGLMLTACGLWAVDAGLHARRTWHYRAGLVLLCLAALTKQSFAPAALIGLLMVLLHPSVRGARRPEGAAWWRHRLIDLLCLAAPGLVYLGVVTIAGGLPDLIAQLTGAHPAYGQRLFELGELPQLPLLLMLAGAVAVIAVRLLVPHIGTPARIVELGALLLFGIFVVRLLVNSELSRAGDWGIQLWWLLVLACVVDAVSRRRLPWRPFIIVLVAWMSSLSWGWDSPTFLGGTMALTALYLLGGDTLRRLGDTLAERGGRAWALSAGALALVIVLLAGLLLADSHDAAPYRDRPQGELVADLGEVDPALTGIRTNINTFTYVQQIDDCIERYPAGRVAVLPDNAFAYPAFGVHNPFPVEWPRPLELVADSRERMLETADRLDREGDYLVLFQTIDAREGLEAGKQVPATVPEDAKIIDYAGLERAIKGRLTGQRISCGSFVGVWSR</sequence>
<feature type="transmembrane region" description="Helical" evidence="1">
    <location>
        <begin position="329"/>
        <end position="346"/>
    </location>
</feature>
<feature type="transmembrane region" description="Helical" evidence="1">
    <location>
        <begin position="177"/>
        <end position="203"/>
    </location>
</feature>